<dbReference type="EMBL" id="BMFR01000001">
    <property type="protein sequence ID" value="GGG61447.1"/>
    <property type="molecule type" value="Genomic_DNA"/>
</dbReference>
<reference evidence="2" key="1">
    <citation type="journal article" date="2014" name="Int. J. Syst. Evol. Microbiol.">
        <title>Complete genome sequence of Corynebacterium casei LMG S-19264T (=DSM 44701T), isolated from a smear-ripened cheese.</title>
        <authorList>
            <consortium name="US DOE Joint Genome Institute (JGI-PGF)"/>
            <person name="Walter F."/>
            <person name="Albersmeier A."/>
            <person name="Kalinowski J."/>
            <person name="Ruckert C."/>
        </authorList>
    </citation>
    <scope>NUCLEOTIDE SEQUENCE</scope>
    <source>
        <strain evidence="2">CGMCC 1.12754</strain>
    </source>
</reference>
<keyword evidence="3" id="KW-1185">Reference proteome</keyword>
<protein>
    <recommendedName>
        <fullName evidence="1">FRG domain-containing protein</fullName>
    </recommendedName>
</protein>
<sequence length="521" mass="61711">MEQANNIFQFKKLIDRYKMNNEFTFRGQSAKYENITASIARDIGYIENEYKIYAESIELKPREFEHLSSPIQSLAKLQHYGIPTRLIDVTEDPYIALFFAVQDTSKDDGYVYFYCQKTHELKSKKVNLLSLLATLGDYTLENIQKKYQQIFKDTITEKEILTLAAETAFVKQSEKLRELNPRLYNQKGTFAICGNMVEGDNIHRKIRTLDSIEPSIVIKVPYEYKAQVKRELDVKYGINETYIYPELPSVSNYIKEKYRYTNFNSKGMYTVIEESDISHAGASRISLMIVLNEPLNIDEIKQVSIDLMRKKSQNDVVWIYVARNGNDYIMRNWILTGQWINRSLDETYKPLPIGEMDDEGYCWKKANDYSVLSDYYEENIFGDDKKLFVENHAYYEELRHLFKYLQRIFIEQNTDLFKKEVKNYTSQINKYHMAYSDLGHSKDRDFDDFLHNFQEFISIISDIPLWVKREDLNNKAWNYQIEECFKDANKLVELIDSKSEFWKRKLNIPEDAIEKFKNSNP</sequence>
<evidence type="ECO:0000313" key="3">
    <source>
        <dbReference type="Proteomes" id="UP000622860"/>
    </source>
</evidence>
<proteinExistence type="predicted"/>
<dbReference type="InterPro" id="IPR014966">
    <property type="entry name" value="FRG-dom"/>
</dbReference>
<dbReference type="SMART" id="SM00901">
    <property type="entry name" value="FRG"/>
    <property type="match status" value="1"/>
</dbReference>
<feature type="domain" description="FRG" evidence="1">
    <location>
        <begin position="19"/>
        <end position="112"/>
    </location>
</feature>
<evidence type="ECO:0000259" key="1">
    <source>
        <dbReference type="SMART" id="SM00901"/>
    </source>
</evidence>
<dbReference type="Proteomes" id="UP000622860">
    <property type="component" value="Unassembled WGS sequence"/>
</dbReference>
<organism evidence="2 3">
    <name type="scientific">Virgibacillus oceani</name>
    <dbReference type="NCBI Taxonomy" id="1479511"/>
    <lineage>
        <taxon>Bacteria</taxon>
        <taxon>Bacillati</taxon>
        <taxon>Bacillota</taxon>
        <taxon>Bacilli</taxon>
        <taxon>Bacillales</taxon>
        <taxon>Bacillaceae</taxon>
        <taxon>Virgibacillus</taxon>
    </lineage>
</organism>
<name>A0A917GYK3_9BACI</name>
<dbReference type="AlphaFoldDB" id="A0A917GYK3"/>
<evidence type="ECO:0000313" key="2">
    <source>
        <dbReference type="EMBL" id="GGG61447.1"/>
    </source>
</evidence>
<comment type="caution">
    <text evidence="2">The sequence shown here is derived from an EMBL/GenBank/DDBJ whole genome shotgun (WGS) entry which is preliminary data.</text>
</comment>
<reference evidence="2" key="2">
    <citation type="submission" date="2020-09" db="EMBL/GenBank/DDBJ databases">
        <authorList>
            <person name="Sun Q."/>
            <person name="Zhou Y."/>
        </authorList>
    </citation>
    <scope>NUCLEOTIDE SEQUENCE</scope>
    <source>
        <strain evidence="2">CGMCC 1.12754</strain>
    </source>
</reference>
<accession>A0A917GYK3</accession>
<dbReference type="RefSeq" id="WP_188453387.1">
    <property type="nucleotide sequence ID" value="NZ_BMFR01000001.1"/>
</dbReference>
<dbReference type="Pfam" id="PF08867">
    <property type="entry name" value="FRG"/>
    <property type="match status" value="1"/>
</dbReference>
<gene>
    <name evidence="2" type="ORF">GCM10011398_00930</name>
</gene>